<feature type="compositionally biased region" description="Gly residues" evidence="13">
    <location>
        <begin position="25"/>
        <end position="35"/>
    </location>
</feature>
<proteinExistence type="inferred from homology"/>
<evidence type="ECO:0000256" key="1">
    <source>
        <dbReference type="ARBA" id="ARBA00004123"/>
    </source>
</evidence>
<evidence type="ECO:0000256" key="4">
    <source>
        <dbReference type="ARBA" id="ARBA00022723"/>
    </source>
</evidence>
<dbReference type="InterPro" id="IPR047086">
    <property type="entry name" value="SF1-HH_sf"/>
</dbReference>
<keyword evidence="4 12" id="KW-0479">Metal-binding</keyword>
<evidence type="ECO:0000256" key="7">
    <source>
        <dbReference type="ARBA" id="ARBA00022884"/>
    </source>
</evidence>
<feature type="compositionally biased region" description="Pro residues" evidence="13">
    <location>
        <begin position="640"/>
        <end position="652"/>
    </location>
</feature>
<dbReference type="InterPro" id="IPR001878">
    <property type="entry name" value="Znf_CCHC"/>
</dbReference>
<dbReference type="Pfam" id="PF22675">
    <property type="entry name" value="KH-I_KHDC4-BBP"/>
    <property type="match status" value="1"/>
</dbReference>
<dbReference type="InterPro" id="IPR055256">
    <property type="entry name" value="KH_1_KHDC4/BBP-like"/>
</dbReference>
<feature type="compositionally biased region" description="Pro residues" evidence="13">
    <location>
        <begin position="609"/>
        <end position="632"/>
    </location>
</feature>
<keyword evidence="8 12" id="KW-0508">mRNA splicing</keyword>
<feature type="region of interest" description="Disordered" evidence="13">
    <location>
        <begin position="1"/>
        <end position="67"/>
    </location>
</feature>
<evidence type="ECO:0000313" key="16">
    <source>
        <dbReference type="Proteomes" id="UP001642540"/>
    </source>
</evidence>
<dbReference type="Gene3D" id="6.10.140.1790">
    <property type="match status" value="1"/>
</dbReference>
<keyword evidence="12" id="KW-0747">Spliceosome</keyword>
<keyword evidence="7 11" id="KW-0694">RNA-binding</keyword>
<evidence type="ECO:0000256" key="11">
    <source>
        <dbReference type="PROSITE-ProRule" id="PRU00117"/>
    </source>
</evidence>
<dbReference type="PANTHER" id="PTHR11208">
    <property type="entry name" value="RNA-BINDING PROTEIN RELATED"/>
    <property type="match status" value="1"/>
</dbReference>
<feature type="compositionally biased region" description="Pro residues" evidence="13">
    <location>
        <begin position="591"/>
        <end position="600"/>
    </location>
</feature>
<comment type="similarity">
    <text evidence="2 12">Belongs to the BBP/SF1 family.</text>
</comment>
<dbReference type="SMART" id="SM00343">
    <property type="entry name" value="ZnF_C2HC"/>
    <property type="match status" value="2"/>
</dbReference>
<dbReference type="Proteomes" id="UP001642540">
    <property type="component" value="Unassembled WGS sequence"/>
</dbReference>
<organism evidence="15 16">
    <name type="scientific">Orchesella dallaii</name>
    <dbReference type="NCBI Taxonomy" id="48710"/>
    <lineage>
        <taxon>Eukaryota</taxon>
        <taxon>Metazoa</taxon>
        <taxon>Ecdysozoa</taxon>
        <taxon>Arthropoda</taxon>
        <taxon>Hexapoda</taxon>
        <taxon>Collembola</taxon>
        <taxon>Entomobryomorpha</taxon>
        <taxon>Entomobryoidea</taxon>
        <taxon>Orchesellidae</taxon>
        <taxon>Orchesellinae</taxon>
        <taxon>Orchesella</taxon>
    </lineage>
</organism>
<feature type="region of interest" description="Disordered" evidence="13">
    <location>
        <begin position="107"/>
        <end position="151"/>
    </location>
</feature>
<dbReference type="PANTHER" id="PTHR11208:SF45">
    <property type="entry name" value="SPLICING FACTOR 1"/>
    <property type="match status" value="1"/>
</dbReference>
<comment type="caution">
    <text evidence="15">The sequence shown here is derived from an EMBL/GenBank/DDBJ whole genome shotgun (WGS) entry which is preliminary data.</text>
</comment>
<dbReference type="InterPro" id="IPR036875">
    <property type="entry name" value="Znf_CCHC_sf"/>
</dbReference>
<keyword evidence="3 12" id="KW-0507">mRNA processing</keyword>
<feature type="region of interest" description="Disordered" evidence="13">
    <location>
        <begin position="457"/>
        <end position="652"/>
    </location>
</feature>
<dbReference type="SUPFAM" id="SSF54791">
    <property type="entry name" value="Eukaryotic type KH-domain (KH-domain type I)"/>
    <property type="match status" value="1"/>
</dbReference>
<sequence length="652" mass="69612">MSRNYRDDPNKVPLGDRRPWPASNSGGGGDGGVSTAGGSLLNPSYLSGGRDSPLSAAGGIAGNNSFASIPSKFSQEFQSRWSSLSEYGEAPALPSMQVARISAFDAGNSLKRNQPDFSDSNSSQDASEGDSREQRRKKRRSRWMGTENEKAVIPGMPTILPADLTPEQTEAYIAQLQIEELTRKLRTGDLGIPTNPEERSPSPEPIYGTDGKRLNTREYRTRKKLEEERHKLIQKLMKINPDYKPPADYRAPMVKIVDRVPIPQEEHPEINFVGLLIGPRGNTLKGLEKDSGAKIIIRGKGSVKEGKVGGKAGGGHPLPGEDEPLHAYVTSNNPESVKKACEKIKDIIRQGIEMPESQNDLRKMQLRELALLNGTLREGEGPKCSNCGATSHRTWHCPDKPNITNSVVCTVCGSAGHISKDCKAKRPGEGGPPGVTGNKAKIDEEYLSLMAELGEAEPPKHEHEHTSRFKSGPSRLFESKGPMKALPAPSSSSSASSSNTGSSNNSHQVLRNPPPPPPTTTSSNSDSAQSRYAPPPPPMVPPAMQQSWGNVPPPGVSSQPPPPGGGNQPPPPGSDQQSTPAATPHQWGGYYPPPPIPPPYNQWGAPAAGHPPPMFWQNYAPPPPPPPPPPQAPGTGSFSAPPPPPPPPGGSS</sequence>
<reference evidence="15 16" key="1">
    <citation type="submission" date="2024-08" db="EMBL/GenBank/DDBJ databases">
        <authorList>
            <person name="Cucini C."/>
            <person name="Frati F."/>
        </authorList>
    </citation>
    <scope>NUCLEOTIDE SEQUENCE [LARGE SCALE GENOMIC DNA]</scope>
</reference>
<dbReference type="SMART" id="SM00322">
    <property type="entry name" value="KH"/>
    <property type="match status" value="1"/>
</dbReference>
<evidence type="ECO:0000256" key="12">
    <source>
        <dbReference type="RuleBase" id="RU367126"/>
    </source>
</evidence>
<dbReference type="Gene3D" id="4.10.60.10">
    <property type="entry name" value="Zinc finger, CCHC-type"/>
    <property type="match status" value="1"/>
</dbReference>
<dbReference type="Pfam" id="PF16275">
    <property type="entry name" value="SF1-HH"/>
    <property type="match status" value="1"/>
</dbReference>
<evidence type="ECO:0000256" key="8">
    <source>
        <dbReference type="ARBA" id="ARBA00023187"/>
    </source>
</evidence>
<feature type="domain" description="CCHC-type" evidence="14">
    <location>
        <begin position="409"/>
        <end position="423"/>
    </location>
</feature>
<evidence type="ECO:0000256" key="2">
    <source>
        <dbReference type="ARBA" id="ARBA00010382"/>
    </source>
</evidence>
<dbReference type="SUPFAM" id="SSF57756">
    <property type="entry name" value="Retrovirus zinc finger-like domains"/>
    <property type="match status" value="1"/>
</dbReference>
<dbReference type="InterPro" id="IPR045071">
    <property type="entry name" value="BBP-like"/>
</dbReference>
<feature type="region of interest" description="Disordered" evidence="13">
    <location>
        <begin position="420"/>
        <end position="439"/>
    </location>
</feature>
<accession>A0ABP1QVF8</accession>
<dbReference type="InterPro" id="IPR032570">
    <property type="entry name" value="SF1-HH"/>
</dbReference>
<evidence type="ECO:0000256" key="3">
    <source>
        <dbReference type="ARBA" id="ARBA00022664"/>
    </source>
</evidence>
<comment type="subcellular location">
    <subcellularLocation>
        <location evidence="1 12">Nucleus</location>
    </subcellularLocation>
</comment>
<evidence type="ECO:0000256" key="5">
    <source>
        <dbReference type="ARBA" id="ARBA00022771"/>
    </source>
</evidence>
<evidence type="ECO:0000256" key="9">
    <source>
        <dbReference type="ARBA" id="ARBA00023242"/>
    </source>
</evidence>
<keyword evidence="5 10" id="KW-0863">Zinc-finger</keyword>
<dbReference type="Gene3D" id="3.30.1370.10">
    <property type="entry name" value="K Homology domain, type 1"/>
    <property type="match status" value="1"/>
</dbReference>
<dbReference type="Pfam" id="PF00098">
    <property type="entry name" value="zf-CCHC"/>
    <property type="match status" value="1"/>
</dbReference>
<feature type="compositionally biased region" description="Pro residues" evidence="13">
    <location>
        <begin position="551"/>
        <end position="573"/>
    </location>
</feature>
<feature type="compositionally biased region" description="Low complexity" evidence="13">
    <location>
        <begin position="490"/>
        <end position="506"/>
    </location>
</feature>
<keyword evidence="16" id="KW-1185">Reference proteome</keyword>
<evidence type="ECO:0000259" key="14">
    <source>
        <dbReference type="PROSITE" id="PS50158"/>
    </source>
</evidence>
<dbReference type="PROSITE" id="PS50084">
    <property type="entry name" value="KH_TYPE_1"/>
    <property type="match status" value="1"/>
</dbReference>
<dbReference type="InterPro" id="IPR036612">
    <property type="entry name" value="KH_dom_type_1_sf"/>
</dbReference>
<protein>
    <recommendedName>
        <fullName evidence="12">Branchpoint-bridging protein</fullName>
    </recommendedName>
</protein>
<dbReference type="InterPro" id="IPR004087">
    <property type="entry name" value="KH_dom"/>
</dbReference>
<dbReference type="EMBL" id="CAXLJM020000045">
    <property type="protein sequence ID" value="CAL8110530.1"/>
    <property type="molecule type" value="Genomic_DNA"/>
</dbReference>
<feature type="compositionally biased region" description="Basic and acidic residues" evidence="13">
    <location>
        <begin position="457"/>
        <end position="467"/>
    </location>
</feature>
<gene>
    <name evidence="15" type="ORF">ODALV1_LOCUS14330</name>
</gene>
<evidence type="ECO:0000256" key="10">
    <source>
        <dbReference type="PROSITE-ProRule" id="PRU00047"/>
    </source>
</evidence>
<feature type="region of interest" description="Disordered" evidence="13">
    <location>
        <begin position="189"/>
        <end position="211"/>
    </location>
</feature>
<evidence type="ECO:0000256" key="6">
    <source>
        <dbReference type="ARBA" id="ARBA00022833"/>
    </source>
</evidence>
<name>A0ABP1QVF8_9HEXA</name>
<evidence type="ECO:0000256" key="13">
    <source>
        <dbReference type="SAM" id="MobiDB-lite"/>
    </source>
</evidence>
<feature type="compositionally biased region" description="Polar residues" evidence="13">
    <location>
        <begin position="110"/>
        <end position="126"/>
    </location>
</feature>
<feature type="compositionally biased region" description="Basic and acidic residues" evidence="13">
    <location>
        <begin position="1"/>
        <end position="19"/>
    </location>
</feature>
<evidence type="ECO:0000313" key="15">
    <source>
        <dbReference type="EMBL" id="CAL8110530.1"/>
    </source>
</evidence>
<keyword evidence="9 12" id="KW-0539">Nucleus</keyword>
<dbReference type="PROSITE" id="PS50158">
    <property type="entry name" value="ZF_CCHC"/>
    <property type="match status" value="1"/>
</dbReference>
<comment type="function">
    <text evidence="12">Necessary for the splicing of pre-mRNA. Has a role in the recognition of the branch site (5'-UACUAAC-3'), the pyrimidine tract and the 3'-splice site at the 3'-end of introns.</text>
</comment>
<keyword evidence="6 12" id="KW-0862">Zinc</keyword>